<evidence type="ECO:0000256" key="1">
    <source>
        <dbReference type="SAM" id="MobiDB-lite"/>
    </source>
</evidence>
<accession>A0A9W6F3L7</accession>
<organism evidence="3 4">
    <name type="scientific">Pleodorina starrii</name>
    <dbReference type="NCBI Taxonomy" id="330485"/>
    <lineage>
        <taxon>Eukaryota</taxon>
        <taxon>Viridiplantae</taxon>
        <taxon>Chlorophyta</taxon>
        <taxon>core chlorophytes</taxon>
        <taxon>Chlorophyceae</taxon>
        <taxon>CS clade</taxon>
        <taxon>Chlamydomonadales</taxon>
        <taxon>Volvocaceae</taxon>
        <taxon>Pleodorina</taxon>
    </lineage>
</organism>
<proteinExistence type="predicted"/>
<dbReference type="EMBL" id="BRXU01000011">
    <property type="protein sequence ID" value="GLC54989.1"/>
    <property type="molecule type" value="Genomic_DNA"/>
</dbReference>
<dbReference type="AlphaFoldDB" id="A0A9W6F3L7"/>
<comment type="caution">
    <text evidence="3">The sequence shown here is derived from an EMBL/GenBank/DDBJ whole genome shotgun (WGS) entry which is preliminary data.</text>
</comment>
<feature type="region of interest" description="Disordered" evidence="1">
    <location>
        <begin position="17"/>
        <end position="72"/>
    </location>
</feature>
<dbReference type="SUPFAM" id="SSF81383">
    <property type="entry name" value="F-box domain"/>
    <property type="match status" value="1"/>
</dbReference>
<dbReference type="SMART" id="SM00256">
    <property type="entry name" value="FBOX"/>
    <property type="match status" value="1"/>
</dbReference>
<evidence type="ECO:0000313" key="3">
    <source>
        <dbReference type="EMBL" id="GLC54989.1"/>
    </source>
</evidence>
<feature type="compositionally biased region" description="Polar residues" evidence="1">
    <location>
        <begin position="21"/>
        <end position="34"/>
    </location>
</feature>
<dbReference type="GO" id="GO:0005737">
    <property type="term" value="C:cytoplasm"/>
    <property type="evidence" value="ECO:0007669"/>
    <property type="project" value="TreeGrafter"/>
</dbReference>
<dbReference type="Proteomes" id="UP001165080">
    <property type="component" value="Unassembled WGS sequence"/>
</dbReference>
<evidence type="ECO:0000259" key="2">
    <source>
        <dbReference type="SMART" id="SM00256"/>
    </source>
</evidence>
<name>A0A9W6F3L7_9CHLO</name>
<dbReference type="Pfam" id="PF12937">
    <property type="entry name" value="F-box-like"/>
    <property type="match status" value="1"/>
</dbReference>
<feature type="region of interest" description="Disordered" evidence="1">
    <location>
        <begin position="360"/>
        <end position="382"/>
    </location>
</feature>
<dbReference type="Gene3D" id="2.60.120.260">
    <property type="entry name" value="Galactose-binding domain-like"/>
    <property type="match status" value="1"/>
</dbReference>
<feature type="domain" description="F-box" evidence="2">
    <location>
        <begin position="72"/>
        <end position="113"/>
    </location>
</feature>
<reference evidence="3 4" key="1">
    <citation type="journal article" date="2023" name="Commun. Biol.">
        <title>Reorganization of the ancestral sex-determining regions during the evolution of trioecy in Pleodorina starrii.</title>
        <authorList>
            <person name="Takahashi K."/>
            <person name="Suzuki S."/>
            <person name="Kawai-Toyooka H."/>
            <person name="Yamamoto K."/>
            <person name="Hamaji T."/>
            <person name="Ootsuki R."/>
            <person name="Yamaguchi H."/>
            <person name="Kawachi M."/>
            <person name="Higashiyama T."/>
            <person name="Nozaki H."/>
        </authorList>
    </citation>
    <scope>NUCLEOTIDE SEQUENCE [LARGE SCALE GENOMIC DNA]</scope>
    <source>
        <strain evidence="3 4">NIES-4479</strain>
    </source>
</reference>
<dbReference type="OrthoDB" id="527505at2759"/>
<dbReference type="GO" id="GO:0019005">
    <property type="term" value="C:SCF ubiquitin ligase complex"/>
    <property type="evidence" value="ECO:0007669"/>
    <property type="project" value="TreeGrafter"/>
</dbReference>
<dbReference type="InterPro" id="IPR039752">
    <property type="entry name" value="F-box_only"/>
</dbReference>
<dbReference type="GO" id="GO:0006516">
    <property type="term" value="P:glycoprotein catabolic process"/>
    <property type="evidence" value="ECO:0007669"/>
    <property type="project" value="TreeGrafter"/>
</dbReference>
<feature type="region of interest" description="Disordered" evidence="1">
    <location>
        <begin position="201"/>
        <end position="225"/>
    </location>
</feature>
<keyword evidence="4" id="KW-1185">Reference proteome</keyword>
<dbReference type="PANTHER" id="PTHR12125">
    <property type="entry name" value="F-BOX ONLY PROTEIN 6-LIKE PROTEIN"/>
    <property type="match status" value="1"/>
</dbReference>
<dbReference type="InterPro" id="IPR001810">
    <property type="entry name" value="F-box_dom"/>
</dbReference>
<dbReference type="Gene3D" id="1.20.1280.50">
    <property type="match status" value="1"/>
</dbReference>
<sequence length="465" mass="49325">MSLSVFQSELMRQFRDLFTSPAPNSPKSLPSSSGRALPASPPPVQAPGHARHGLPIAPSAAPQRDASPATELSTDALEQIFLRCDTDTLIGSCASVCKAWRAVASSSSLWRHRLSPKLMADLDQLATLGPPLAPSRLFLIMQGRNFLRNPTFRRDANSQPQLGRTAATSRSKYQRSAWVTTATIGDGVAWEAPPAGMRTYGTASTADPPPPLPYPGGGGGPRAASSWQQQQHLLYHHPQSGHQLPSPPLLGFFGNGSGGFGIWGSAVRGWDEHQPGCLATANDWCEAVQVVDLDWELQRRGLSAAQAAALLDAELSLRLSVHVGARWDCVGQYSVGLLLDEGNGNANGYGYGTAAVDGHHHHPGGLPGAGGGGGGSGGGGGGADDSIPSLQSFVMRPTRHHFYSGRVVCTSDTWQRFEYVLPCCPRGFRRAVVILRGRRAPNSLVVSPMPKYCGAKFASAELIFS</sequence>
<dbReference type="PANTHER" id="PTHR12125:SF5">
    <property type="entry name" value="F-BOX DOMAIN-CONTAINING PROTEIN"/>
    <property type="match status" value="1"/>
</dbReference>
<gene>
    <name evidence="3" type="primary">PLEST006795</name>
    <name evidence="3" type="ORF">PLESTB_000928300</name>
</gene>
<dbReference type="GO" id="GO:0061630">
    <property type="term" value="F:ubiquitin protein ligase activity"/>
    <property type="evidence" value="ECO:0007669"/>
    <property type="project" value="TreeGrafter"/>
</dbReference>
<evidence type="ECO:0000313" key="4">
    <source>
        <dbReference type="Proteomes" id="UP001165080"/>
    </source>
</evidence>
<dbReference type="InterPro" id="IPR036047">
    <property type="entry name" value="F-box-like_dom_sf"/>
</dbReference>
<dbReference type="GO" id="GO:0031146">
    <property type="term" value="P:SCF-dependent proteasomal ubiquitin-dependent protein catabolic process"/>
    <property type="evidence" value="ECO:0007669"/>
    <property type="project" value="TreeGrafter"/>
</dbReference>
<dbReference type="GO" id="GO:0036503">
    <property type="term" value="P:ERAD pathway"/>
    <property type="evidence" value="ECO:0007669"/>
    <property type="project" value="TreeGrafter"/>
</dbReference>
<feature type="compositionally biased region" description="Gly residues" evidence="1">
    <location>
        <begin position="365"/>
        <end position="382"/>
    </location>
</feature>
<protein>
    <recommendedName>
        <fullName evidence="2">F-box domain-containing protein</fullName>
    </recommendedName>
</protein>